<dbReference type="AlphaFoldDB" id="A0AAC9RRY6"/>
<protein>
    <submittedName>
        <fullName evidence="2">Uncharacterized protein</fullName>
    </submittedName>
</protein>
<dbReference type="KEGG" id="cfm:BJL90_05315"/>
<evidence type="ECO:0000313" key="4">
    <source>
        <dbReference type="Proteomes" id="UP000192478"/>
    </source>
</evidence>
<accession>A0AAC9RRY6</accession>
<proteinExistence type="predicted"/>
<dbReference type="RefSeq" id="WP_070964992.1">
    <property type="nucleotide sequence ID" value="NZ_CP017603.1"/>
</dbReference>
<reference evidence="2 4" key="2">
    <citation type="submission" date="2017-03" db="EMBL/GenBank/DDBJ databases">
        <title>Complete sequence of Clostridium formicaceticum DSM 92.</title>
        <authorList>
            <person name="Poehlein A."/>
            <person name="Karl M."/>
            <person name="Bengelsdorf F.R."/>
            <person name="Duerre P."/>
            <person name="Daniel R."/>
        </authorList>
    </citation>
    <scope>NUCLEOTIDE SEQUENCE [LARGE SCALE GENOMIC DNA]</scope>
    <source>
        <strain evidence="2 4">DSM 92</strain>
    </source>
</reference>
<organism evidence="2 4">
    <name type="scientific">Clostridium formicaceticum</name>
    <dbReference type="NCBI Taxonomy" id="1497"/>
    <lineage>
        <taxon>Bacteria</taxon>
        <taxon>Bacillati</taxon>
        <taxon>Bacillota</taxon>
        <taxon>Clostridia</taxon>
        <taxon>Eubacteriales</taxon>
        <taxon>Clostridiaceae</taxon>
        <taxon>Clostridium</taxon>
    </lineage>
</organism>
<gene>
    <name evidence="1" type="ORF">BJL90_05315</name>
    <name evidence="2" type="ORF">CLFO_43060</name>
</gene>
<dbReference type="Proteomes" id="UP000192478">
    <property type="component" value="Chromosome"/>
</dbReference>
<evidence type="ECO:0000313" key="1">
    <source>
        <dbReference type="EMBL" id="AOY75368.1"/>
    </source>
</evidence>
<sequence length="95" mass="11162">MKEFDILRLEINYFLCIVDSTLSVTDSNLAKDALSSLIISFLFGNLHNFYEYHIQVIEEYISFISNLPEEEYCYIKTNVPHVINLLNLIKQEIIK</sequence>
<keyword evidence="3" id="KW-1185">Reference proteome</keyword>
<evidence type="ECO:0000313" key="2">
    <source>
        <dbReference type="EMBL" id="ARE89823.1"/>
    </source>
</evidence>
<name>A0AAC9RRY6_9CLOT</name>
<dbReference type="EMBL" id="CP017603">
    <property type="protein sequence ID" value="AOY75368.1"/>
    <property type="molecule type" value="Genomic_DNA"/>
</dbReference>
<reference evidence="1 3" key="1">
    <citation type="submission" date="2016-10" db="EMBL/GenBank/DDBJ databases">
        <title>Complete Genome Sequence of Acetogen Clostridium formicoaceticum ATCC 27076.</title>
        <authorList>
            <person name="Bao T."/>
            <person name="Cheng C."/>
            <person name="Zhao J."/>
            <person name="Yang S.-T."/>
            <person name="Wang J."/>
            <person name="Wang M."/>
        </authorList>
    </citation>
    <scope>NUCLEOTIDE SEQUENCE [LARGE SCALE GENOMIC DNA]</scope>
    <source>
        <strain evidence="1 3">ATCC 27076</strain>
    </source>
</reference>
<dbReference type="Proteomes" id="UP000177894">
    <property type="component" value="Chromosome"/>
</dbReference>
<evidence type="ECO:0000313" key="3">
    <source>
        <dbReference type="Proteomes" id="UP000177894"/>
    </source>
</evidence>
<dbReference type="EMBL" id="CP020559">
    <property type="protein sequence ID" value="ARE89823.1"/>
    <property type="molecule type" value="Genomic_DNA"/>
</dbReference>